<evidence type="ECO:0000256" key="2">
    <source>
        <dbReference type="SAM" id="MobiDB-lite"/>
    </source>
</evidence>
<reference evidence="4" key="3">
    <citation type="submission" date="2023-05" db="EMBL/GenBank/DDBJ databases">
        <authorList>
            <person name="Smith C.H."/>
        </authorList>
    </citation>
    <scope>NUCLEOTIDE SEQUENCE</scope>
    <source>
        <strain evidence="4">CHS0354</strain>
        <tissue evidence="4">Mantle</tissue>
    </source>
</reference>
<organism evidence="4 5">
    <name type="scientific">Potamilus streckersoni</name>
    <dbReference type="NCBI Taxonomy" id="2493646"/>
    <lineage>
        <taxon>Eukaryota</taxon>
        <taxon>Metazoa</taxon>
        <taxon>Spiralia</taxon>
        <taxon>Lophotrochozoa</taxon>
        <taxon>Mollusca</taxon>
        <taxon>Bivalvia</taxon>
        <taxon>Autobranchia</taxon>
        <taxon>Heteroconchia</taxon>
        <taxon>Palaeoheterodonta</taxon>
        <taxon>Unionida</taxon>
        <taxon>Unionoidea</taxon>
        <taxon>Unionidae</taxon>
        <taxon>Ambleminae</taxon>
        <taxon>Lampsilini</taxon>
        <taxon>Potamilus</taxon>
    </lineage>
</organism>
<dbReference type="PROSITE" id="PS00845">
    <property type="entry name" value="CAP_GLY_1"/>
    <property type="match status" value="3"/>
</dbReference>
<feature type="region of interest" description="Disordered" evidence="2">
    <location>
        <begin position="390"/>
        <end position="417"/>
    </location>
</feature>
<proteinExistence type="predicted"/>
<evidence type="ECO:0000313" key="5">
    <source>
        <dbReference type="Proteomes" id="UP001195483"/>
    </source>
</evidence>
<reference evidence="4" key="1">
    <citation type="journal article" date="2021" name="Genome Biol. Evol.">
        <title>A High-Quality Reference Genome for a Parasitic Bivalve with Doubly Uniparental Inheritance (Bivalvia: Unionida).</title>
        <authorList>
            <person name="Smith C.H."/>
        </authorList>
    </citation>
    <scope>NUCLEOTIDE SEQUENCE</scope>
    <source>
        <strain evidence="4">CHS0354</strain>
    </source>
</reference>
<keyword evidence="1" id="KW-0040">ANK repeat</keyword>
<dbReference type="InterPro" id="IPR002110">
    <property type="entry name" value="Ankyrin_rpt"/>
</dbReference>
<dbReference type="PROSITE" id="PS50297">
    <property type="entry name" value="ANK_REP_REGION"/>
    <property type="match status" value="1"/>
</dbReference>
<dbReference type="SUPFAM" id="SSF48403">
    <property type="entry name" value="Ankyrin repeat"/>
    <property type="match status" value="1"/>
</dbReference>
<dbReference type="SMART" id="SM01052">
    <property type="entry name" value="CAP_GLY"/>
    <property type="match status" value="3"/>
</dbReference>
<dbReference type="InterPro" id="IPR036770">
    <property type="entry name" value="Ankyrin_rpt-contain_sf"/>
</dbReference>
<evidence type="ECO:0000259" key="3">
    <source>
        <dbReference type="PROSITE" id="PS50245"/>
    </source>
</evidence>
<feature type="compositionally biased region" description="Polar residues" evidence="2">
    <location>
        <begin position="406"/>
        <end position="417"/>
    </location>
</feature>
<dbReference type="InterPro" id="IPR036859">
    <property type="entry name" value="CAP-Gly_dom_sf"/>
</dbReference>
<dbReference type="Pfam" id="PF12796">
    <property type="entry name" value="Ank_2"/>
    <property type="match status" value="1"/>
</dbReference>
<protein>
    <recommendedName>
        <fullName evidence="3">CAP-Gly domain-containing protein</fullName>
    </recommendedName>
</protein>
<dbReference type="Proteomes" id="UP001195483">
    <property type="component" value="Unassembled WGS sequence"/>
</dbReference>
<dbReference type="SUPFAM" id="SSF74924">
    <property type="entry name" value="Cap-Gly domain"/>
    <property type="match status" value="3"/>
</dbReference>
<gene>
    <name evidence="4" type="ORF">CHS0354_036863</name>
</gene>
<feature type="domain" description="CAP-Gly" evidence="3">
    <location>
        <begin position="600"/>
        <end position="642"/>
    </location>
</feature>
<comment type="caution">
    <text evidence="4">The sequence shown here is derived from an EMBL/GenBank/DDBJ whole genome shotgun (WGS) entry which is preliminary data.</text>
</comment>
<feature type="domain" description="CAP-Gly" evidence="3">
    <location>
        <begin position="345"/>
        <end position="387"/>
    </location>
</feature>
<dbReference type="PANTHER" id="PTHR18916">
    <property type="entry name" value="DYNACTIN 1-RELATED MICROTUBULE-BINDING"/>
    <property type="match status" value="1"/>
</dbReference>
<evidence type="ECO:0000313" key="4">
    <source>
        <dbReference type="EMBL" id="KAK3583116.1"/>
    </source>
</evidence>
<reference evidence="4" key="2">
    <citation type="journal article" date="2021" name="Genome Biol. Evol.">
        <title>Developing a high-quality reference genome for a parasitic bivalve with doubly uniparental inheritance (Bivalvia: Unionida).</title>
        <authorList>
            <person name="Smith C.H."/>
        </authorList>
    </citation>
    <scope>NUCLEOTIDE SEQUENCE</scope>
    <source>
        <strain evidence="4">CHS0354</strain>
        <tissue evidence="4">Mantle</tissue>
    </source>
</reference>
<dbReference type="PROSITE" id="PS50245">
    <property type="entry name" value="CAP_GLY_2"/>
    <property type="match status" value="3"/>
</dbReference>
<accession>A0AAE0S0J0</accession>
<name>A0AAE0S0J0_9BIVA</name>
<dbReference type="EMBL" id="JAEAOA010002158">
    <property type="protein sequence ID" value="KAK3583116.1"/>
    <property type="molecule type" value="Genomic_DNA"/>
</dbReference>
<sequence>MTVERRYRASLEAGTQTLNSARYSGVDGSLDAQHSLCWRCRMTLEEEGREVAELNGNAHVDPDVNHISQREKPMIHPCVDPPVCEECQKLEFPFFDPNCSGCHEILENPNTTVAEIYAILRQWTPQTQQYLEILVNEILKRDSHINDRDGLTDMTLLHYASKSGAAGIGNPEVAANVVSMLLAKGADPYIRCRWTSMTALHYAAYFDVVPTIKVLLKATKGLDIDSPCSEYDNGSALHIAASNLAYEAVKVLLQNGANVELKDEKGRTALDCIPDPSELDSDPEIHKTVIKLKKTLSETSSVVEKKPPPNYDMVQSKVTLQSMGLSIGDKVVVGGIKMGTLRYCGPTEFAGGIWAGIELDEPAGKNDGSIGGISYFTCPRNQGIFAPVSKIAKPGSSTAKPPGTPSPSKQPLVKQSSVDVSHITSKIDTGLTKSRASSISSLAEIEVGDRVIVAGQRKGTVKFVGETKFAPGIWYGVELDRPVGKNDGSVNGEAYFICRMKHGVFAPPSRIQKLGDKRFSSNESLDTISWGNMSEKVEKRQSGIGGGGASGRPKTPVKRPKSGLGGDSIMRTPGSSSNFKLEIGMSVFCNNELGVIKYIGPTDFGDGIWVGVELRIPKGKNDGSVQGKRYFHCKPDHGVLVRPSKITVRGINGAKLIGDYLSHSESFTNGEVKENGQ</sequence>
<dbReference type="Gene3D" id="2.30.30.190">
    <property type="entry name" value="CAP Gly-rich-like domain"/>
    <property type="match status" value="3"/>
</dbReference>
<evidence type="ECO:0000256" key="1">
    <source>
        <dbReference type="PROSITE-ProRule" id="PRU00023"/>
    </source>
</evidence>
<dbReference type="Pfam" id="PF01302">
    <property type="entry name" value="CAP_GLY"/>
    <property type="match status" value="3"/>
</dbReference>
<dbReference type="AlphaFoldDB" id="A0AAE0S0J0"/>
<keyword evidence="5" id="KW-1185">Reference proteome</keyword>
<dbReference type="InterPro" id="IPR000938">
    <property type="entry name" value="CAP-Gly_domain"/>
</dbReference>
<feature type="domain" description="CAP-Gly" evidence="3">
    <location>
        <begin position="465"/>
        <end position="507"/>
    </location>
</feature>
<dbReference type="PANTHER" id="PTHR18916:SF88">
    <property type="entry name" value="CAP-GLY DOMAIN-CONTAINING PROTEIN"/>
    <property type="match status" value="1"/>
</dbReference>
<dbReference type="SMART" id="SM00248">
    <property type="entry name" value="ANK"/>
    <property type="match status" value="3"/>
</dbReference>
<dbReference type="PROSITE" id="PS50088">
    <property type="entry name" value="ANK_REPEAT"/>
    <property type="match status" value="1"/>
</dbReference>
<feature type="repeat" description="ANK" evidence="1">
    <location>
        <begin position="232"/>
        <end position="264"/>
    </location>
</feature>
<dbReference type="Gene3D" id="1.25.40.20">
    <property type="entry name" value="Ankyrin repeat-containing domain"/>
    <property type="match status" value="1"/>
</dbReference>
<feature type="region of interest" description="Disordered" evidence="2">
    <location>
        <begin position="537"/>
        <end position="571"/>
    </location>
</feature>